<evidence type="ECO:0000256" key="5">
    <source>
        <dbReference type="ARBA" id="ARBA00023136"/>
    </source>
</evidence>
<evidence type="ECO:0000256" key="9">
    <source>
        <dbReference type="ARBA" id="ARBA00040345"/>
    </source>
</evidence>
<keyword evidence="13" id="KW-1185">Reference proteome</keyword>
<protein>
    <recommendedName>
        <fullName evidence="9">4,4'-diaponeurosporenoate glycosyltransferase</fullName>
    </recommendedName>
</protein>
<evidence type="ECO:0000313" key="13">
    <source>
        <dbReference type="Proteomes" id="UP000535511"/>
    </source>
</evidence>
<dbReference type="RefSeq" id="WP_218851498.1">
    <property type="nucleotide sequence ID" value="NZ_JACCBG010000001.1"/>
</dbReference>
<sequence length="265" mass="28135">MSAPAPPYAVVHVVVPAHDEQDLLPACLRSLRAATSQLRRHRPEVLTRVTVVADRCSDATAALTRAAGIDLVELDAGCVGRARQAGVRRATELAGPVAADRVWVANTDADTVVPRDWLLRQLALADTGHRMVVGTVRPDHLDLDPAVLRAWHRVHSLGEGHPYVHGANLGVSLAALHRVGGFAPVAVGEDVLLVRAVQRAGLPWCATATTEVTTSARRRSRVSGGFAGFLRDLHATDVTRPAPATGPEAVCGAPGRVEEERPRAV</sequence>
<proteinExistence type="inferred from homology"/>
<feature type="compositionally biased region" description="Basic and acidic residues" evidence="10">
    <location>
        <begin position="256"/>
        <end position="265"/>
    </location>
</feature>
<feature type="domain" description="Glycosyltransferase 2-like" evidence="11">
    <location>
        <begin position="13"/>
        <end position="139"/>
    </location>
</feature>
<evidence type="ECO:0000313" key="12">
    <source>
        <dbReference type="EMBL" id="NYD42653.1"/>
    </source>
</evidence>
<comment type="similarity">
    <text evidence="8">Belongs to the glycosyltransferase 2 family. CrtQ subfamily.</text>
</comment>
<dbReference type="Pfam" id="PF00535">
    <property type="entry name" value="Glycos_transf_2"/>
    <property type="match status" value="1"/>
</dbReference>
<comment type="caution">
    <text evidence="12">The sequence shown here is derived from an EMBL/GenBank/DDBJ whole genome shotgun (WGS) entry which is preliminary data.</text>
</comment>
<evidence type="ECO:0000256" key="8">
    <source>
        <dbReference type="ARBA" id="ARBA00038120"/>
    </source>
</evidence>
<reference evidence="12 13" key="1">
    <citation type="submission" date="2020-07" db="EMBL/GenBank/DDBJ databases">
        <title>Sequencing the genomes of 1000 actinobacteria strains.</title>
        <authorList>
            <person name="Klenk H.-P."/>
        </authorList>
    </citation>
    <scope>NUCLEOTIDE SEQUENCE [LARGE SCALE GENOMIC DNA]</scope>
    <source>
        <strain evidence="12 13">DSM 21350</strain>
    </source>
</reference>
<dbReference type="GO" id="GO:0016757">
    <property type="term" value="F:glycosyltransferase activity"/>
    <property type="evidence" value="ECO:0007669"/>
    <property type="project" value="UniProtKB-KW"/>
</dbReference>
<dbReference type="AlphaFoldDB" id="A0A7Y9JBS4"/>
<dbReference type="GO" id="GO:0005886">
    <property type="term" value="C:plasma membrane"/>
    <property type="evidence" value="ECO:0007669"/>
    <property type="project" value="UniProtKB-SubCell"/>
</dbReference>
<evidence type="ECO:0000256" key="6">
    <source>
        <dbReference type="ARBA" id="ARBA00037281"/>
    </source>
</evidence>
<organism evidence="12 13">
    <name type="scientific">Nocardioides panaciterrulae</name>
    <dbReference type="NCBI Taxonomy" id="661492"/>
    <lineage>
        <taxon>Bacteria</taxon>
        <taxon>Bacillati</taxon>
        <taxon>Actinomycetota</taxon>
        <taxon>Actinomycetes</taxon>
        <taxon>Propionibacteriales</taxon>
        <taxon>Nocardioidaceae</taxon>
        <taxon>Nocardioides</taxon>
    </lineage>
</organism>
<dbReference type="Gene3D" id="3.90.550.10">
    <property type="entry name" value="Spore Coat Polysaccharide Biosynthesis Protein SpsA, Chain A"/>
    <property type="match status" value="1"/>
</dbReference>
<feature type="region of interest" description="Disordered" evidence="10">
    <location>
        <begin position="238"/>
        <end position="265"/>
    </location>
</feature>
<gene>
    <name evidence="12" type="ORF">BJZ21_002736</name>
</gene>
<name>A0A7Y9JBS4_9ACTN</name>
<dbReference type="PANTHER" id="PTHR43646:SF2">
    <property type="entry name" value="GLYCOSYLTRANSFERASE 2-LIKE DOMAIN-CONTAINING PROTEIN"/>
    <property type="match status" value="1"/>
</dbReference>
<evidence type="ECO:0000256" key="4">
    <source>
        <dbReference type="ARBA" id="ARBA00022679"/>
    </source>
</evidence>
<keyword evidence="4 12" id="KW-0808">Transferase</keyword>
<accession>A0A7Y9JBS4</accession>
<evidence type="ECO:0000256" key="2">
    <source>
        <dbReference type="ARBA" id="ARBA00022475"/>
    </source>
</evidence>
<dbReference type="InterPro" id="IPR029044">
    <property type="entry name" value="Nucleotide-diphossugar_trans"/>
</dbReference>
<evidence type="ECO:0000256" key="7">
    <source>
        <dbReference type="ARBA" id="ARBA00037904"/>
    </source>
</evidence>
<dbReference type="SUPFAM" id="SSF53448">
    <property type="entry name" value="Nucleotide-diphospho-sugar transferases"/>
    <property type="match status" value="1"/>
</dbReference>
<keyword evidence="3" id="KW-0328">Glycosyltransferase</keyword>
<evidence type="ECO:0000256" key="3">
    <source>
        <dbReference type="ARBA" id="ARBA00022676"/>
    </source>
</evidence>
<dbReference type="EMBL" id="JACCBG010000001">
    <property type="protein sequence ID" value="NYD42653.1"/>
    <property type="molecule type" value="Genomic_DNA"/>
</dbReference>
<keyword evidence="2" id="KW-1003">Cell membrane</keyword>
<comment type="function">
    <text evidence="6">Catalyzes the glycosylation of 4,4'-diaponeurosporenoate, i.e. the esterification of glucose at the C1'' position with the carboxyl group of 4,4'-diaponeurosporenic acid, to form glycosyl-4,4'-diaponeurosporenoate. This is a step in the biosynthesis of staphyloxanthin, an orange pigment present in most staphylococci strains.</text>
</comment>
<keyword evidence="5" id="KW-0472">Membrane</keyword>
<dbReference type="InterPro" id="IPR001173">
    <property type="entry name" value="Glyco_trans_2-like"/>
</dbReference>
<evidence type="ECO:0000259" key="11">
    <source>
        <dbReference type="Pfam" id="PF00535"/>
    </source>
</evidence>
<evidence type="ECO:0000256" key="1">
    <source>
        <dbReference type="ARBA" id="ARBA00004236"/>
    </source>
</evidence>
<comment type="pathway">
    <text evidence="7">Carotenoid biosynthesis; staphyloxanthin biosynthesis; staphyloxanthin from farnesyl diphosphate: step 4/5.</text>
</comment>
<dbReference type="Proteomes" id="UP000535511">
    <property type="component" value="Unassembled WGS sequence"/>
</dbReference>
<evidence type="ECO:0000256" key="10">
    <source>
        <dbReference type="SAM" id="MobiDB-lite"/>
    </source>
</evidence>
<comment type="subcellular location">
    <subcellularLocation>
        <location evidence="1">Cell membrane</location>
    </subcellularLocation>
</comment>
<dbReference type="PANTHER" id="PTHR43646">
    <property type="entry name" value="GLYCOSYLTRANSFERASE"/>
    <property type="match status" value="1"/>
</dbReference>